<organism evidence="2 3">
    <name type="scientific">Streptomyces flaveolus</name>
    <dbReference type="NCBI Taxonomy" id="67297"/>
    <lineage>
        <taxon>Bacteria</taxon>
        <taxon>Bacillati</taxon>
        <taxon>Actinomycetota</taxon>
        <taxon>Actinomycetes</taxon>
        <taxon>Kitasatosporales</taxon>
        <taxon>Streptomycetaceae</taxon>
        <taxon>Streptomyces</taxon>
    </lineage>
</organism>
<evidence type="ECO:0008006" key="4">
    <source>
        <dbReference type="Google" id="ProtNLM"/>
    </source>
</evidence>
<evidence type="ECO:0000313" key="2">
    <source>
        <dbReference type="EMBL" id="MER6905110.1"/>
    </source>
</evidence>
<name>A0ABV1VF42_9ACTN</name>
<gene>
    <name evidence="2" type="ORF">ABT322_15300</name>
</gene>
<dbReference type="EMBL" id="JBEPCV010000013">
    <property type="protein sequence ID" value="MER6905110.1"/>
    <property type="molecule type" value="Genomic_DNA"/>
</dbReference>
<dbReference type="RefSeq" id="WP_350719835.1">
    <property type="nucleotide sequence ID" value="NZ_JBEPCO010000017.1"/>
</dbReference>
<evidence type="ECO:0000313" key="3">
    <source>
        <dbReference type="Proteomes" id="UP001490330"/>
    </source>
</evidence>
<evidence type="ECO:0000256" key="1">
    <source>
        <dbReference type="SAM" id="MobiDB-lite"/>
    </source>
</evidence>
<sequence>MYSKLPDSARSAVAVSIAALITAAALFGSLAPKATGLPVAGGGQPVSEGTTVEGPLVDNLTLR</sequence>
<protein>
    <recommendedName>
        <fullName evidence="4">Secreted protein</fullName>
    </recommendedName>
</protein>
<dbReference type="Proteomes" id="UP001490330">
    <property type="component" value="Unassembled WGS sequence"/>
</dbReference>
<accession>A0ABV1VF42</accession>
<reference evidence="2 3" key="1">
    <citation type="submission" date="2024-06" db="EMBL/GenBank/DDBJ databases">
        <title>The Natural Products Discovery Center: Release of the First 8490 Sequenced Strains for Exploring Actinobacteria Biosynthetic Diversity.</title>
        <authorList>
            <person name="Kalkreuter E."/>
            <person name="Kautsar S.A."/>
            <person name="Yang D."/>
            <person name="Bader C.D."/>
            <person name="Teijaro C.N."/>
            <person name="Fluegel L."/>
            <person name="Davis C.M."/>
            <person name="Simpson J.R."/>
            <person name="Lauterbach L."/>
            <person name="Steele A.D."/>
            <person name="Gui C."/>
            <person name="Meng S."/>
            <person name="Li G."/>
            <person name="Viehrig K."/>
            <person name="Ye F."/>
            <person name="Su P."/>
            <person name="Kiefer A.F."/>
            <person name="Nichols A."/>
            <person name="Cepeda A.J."/>
            <person name="Yan W."/>
            <person name="Fan B."/>
            <person name="Jiang Y."/>
            <person name="Adhikari A."/>
            <person name="Zheng C.-J."/>
            <person name="Schuster L."/>
            <person name="Cowan T.M."/>
            <person name="Smanski M.J."/>
            <person name="Chevrette M.G."/>
            <person name="De Carvalho L.P.S."/>
            <person name="Shen B."/>
        </authorList>
    </citation>
    <scope>NUCLEOTIDE SEQUENCE [LARGE SCALE GENOMIC DNA]</scope>
    <source>
        <strain evidence="2 3">NPDC000632</strain>
    </source>
</reference>
<feature type="region of interest" description="Disordered" evidence="1">
    <location>
        <begin position="38"/>
        <end position="63"/>
    </location>
</feature>
<comment type="caution">
    <text evidence="2">The sequence shown here is derived from an EMBL/GenBank/DDBJ whole genome shotgun (WGS) entry which is preliminary data.</text>
</comment>
<keyword evidence="3" id="KW-1185">Reference proteome</keyword>
<proteinExistence type="predicted"/>